<protein>
    <submittedName>
        <fullName evidence="2">Uncharacterized protein</fullName>
    </submittedName>
</protein>
<reference evidence="2 3" key="1">
    <citation type="journal article" date="2019" name="Nat. Plants">
        <title>Stout camphor tree genome fills gaps in understanding of flowering plant genome evolution.</title>
        <authorList>
            <person name="Chaw S.M."/>
            <person name="Liu Y.C."/>
            <person name="Wu Y.W."/>
            <person name="Wang H.Y."/>
            <person name="Lin C.I."/>
            <person name="Wu C.S."/>
            <person name="Ke H.M."/>
            <person name="Chang L.Y."/>
            <person name="Hsu C.Y."/>
            <person name="Yang H.T."/>
            <person name="Sudianto E."/>
            <person name="Hsu M.H."/>
            <person name="Wu K.P."/>
            <person name="Wang L.N."/>
            <person name="Leebens-Mack J.H."/>
            <person name="Tsai I.J."/>
        </authorList>
    </citation>
    <scope>NUCLEOTIDE SEQUENCE [LARGE SCALE GENOMIC DNA]</scope>
    <source>
        <strain evidence="3">cv. Chaw 1501</strain>
        <tissue evidence="2">Young leaves</tissue>
    </source>
</reference>
<gene>
    <name evidence="2" type="ORF">CKAN_00691200</name>
</gene>
<dbReference type="Proteomes" id="UP000283530">
    <property type="component" value="Unassembled WGS sequence"/>
</dbReference>
<accession>A0A3S3M7A1</accession>
<evidence type="ECO:0000313" key="2">
    <source>
        <dbReference type="EMBL" id="RWR78386.1"/>
    </source>
</evidence>
<dbReference type="AlphaFoldDB" id="A0A3S3M7A1"/>
<feature type="region of interest" description="Disordered" evidence="1">
    <location>
        <begin position="19"/>
        <end position="59"/>
    </location>
</feature>
<dbReference type="EMBL" id="QPKB01000003">
    <property type="protein sequence ID" value="RWR78386.1"/>
    <property type="molecule type" value="Genomic_DNA"/>
</dbReference>
<name>A0A3S3M7A1_9MAGN</name>
<keyword evidence="3" id="KW-1185">Reference proteome</keyword>
<organism evidence="2 3">
    <name type="scientific">Cinnamomum micranthum f. kanehirae</name>
    <dbReference type="NCBI Taxonomy" id="337451"/>
    <lineage>
        <taxon>Eukaryota</taxon>
        <taxon>Viridiplantae</taxon>
        <taxon>Streptophyta</taxon>
        <taxon>Embryophyta</taxon>
        <taxon>Tracheophyta</taxon>
        <taxon>Spermatophyta</taxon>
        <taxon>Magnoliopsida</taxon>
        <taxon>Magnoliidae</taxon>
        <taxon>Laurales</taxon>
        <taxon>Lauraceae</taxon>
        <taxon>Cinnamomum</taxon>
    </lineage>
</organism>
<sequence length="118" mass="13254">MDEVFRSSVVMLVISDQDAGPIAHPGHAEAVPPMEEANPVPTEGENEGRRRGRRKKGAQQLDQIQCPFLHYKPFACLGFDESIHRRVHRGQEDKARGGGLRSSLSSWGLDILRWPQQQ</sequence>
<comment type="caution">
    <text evidence="2">The sequence shown here is derived from an EMBL/GenBank/DDBJ whole genome shotgun (WGS) entry which is preliminary data.</text>
</comment>
<proteinExistence type="predicted"/>
<evidence type="ECO:0000256" key="1">
    <source>
        <dbReference type="SAM" id="MobiDB-lite"/>
    </source>
</evidence>
<evidence type="ECO:0000313" key="3">
    <source>
        <dbReference type="Proteomes" id="UP000283530"/>
    </source>
</evidence>